<gene>
    <name evidence="1" type="ORF">GC093_03620</name>
</gene>
<dbReference type="AlphaFoldDB" id="A0A972GXF6"/>
<dbReference type="Gene3D" id="3.40.50.1820">
    <property type="entry name" value="alpha/beta hydrolase"/>
    <property type="match status" value="1"/>
</dbReference>
<evidence type="ECO:0000313" key="1">
    <source>
        <dbReference type="EMBL" id="NOU92326.1"/>
    </source>
</evidence>
<dbReference type="PANTHER" id="PTHR47381:SF3">
    <property type="entry name" value="ALPHA_BETA-HYDROLASES SUPERFAMILY PROTEIN"/>
    <property type="match status" value="1"/>
</dbReference>
<dbReference type="SUPFAM" id="SSF53474">
    <property type="entry name" value="alpha/beta-Hydrolases"/>
    <property type="match status" value="1"/>
</dbReference>
<sequence>MWNPDDFLEQLYNQTPEYAFKAETYDQWAEWRANLKEVLIQALVLPPKSGTDLNPVLIERVDCGEYIREHIQLTTAPHLLMPLYLLIPKSGPLPYPAIVACPGHGYGYKELTGLLPDGSVRPEGPGIYKDFPIELAKRGFMVIVPELLGLGDRRLEQDRAKEPKDNSCFRLSTNLLMAGKTLAGYRVHEMMCCVDYLLSRTDVASDRIGCMGFSGGGLVMALTAAIDERIRAAVISGYTNTYRDSILAKPHCSDNYIPGLLNAAEMPDIFGLIAPRPLLIESGQEDKGFPIHGTLKAIEQLHTIYQAANADDKLDKDIHSGKHEVSGLIAYDWLKARLSV</sequence>
<dbReference type="EMBL" id="WHOD01000013">
    <property type="protein sequence ID" value="NOU92326.1"/>
    <property type="molecule type" value="Genomic_DNA"/>
</dbReference>
<dbReference type="InterPro" id="IPR029058">
    <property type="entry name" value="AB_hydrolase_fold"/>
</dbReference>
<comment type="caution">
    <text evidence="1">The sequence shown here is derived from an EMBL/GenBank/DDBJ whole genome shotgun (WGS) entry which is preliminary data.</text>
</comment>
<accession>A0A972GXF6</accession>
<evidence type="ECO:0000313" key="2">
    <source>
        <dbReference type="Proteomes" id="UP000641588"/>
    </source>
</evidence>
<proteinExistence type="predicted"/>
<reference evidence="1" key="1">
    <citation type="submission" date="2019-10" db="EMBL/GenBank/DDBJ databases">
        <title>Description of Paenibacillus glebae sp. nov.</title>
        <authorList>
            <person name="Carlier A."/>
            <person name="Qi S."/>
        </authorList>
    </citation>
    <scope>NUCLEOTIDE SEQUENCE</scope>
    <source>
        <strain evidence="1">LMG 31456</strain>
    </source>
</reference>
<dbReference type="InterPro" id="IPR025890">
    <property type="entry name" value="Abhydrolase_bac"/>
</dbReference>
<protein>
    <submittedName>
        <fullName evidence="1">Prolyl oligopeptidase family serine peptidase</fullName>
    </submittedName>
</protein>
<name>A0A972GXF6_9BACL</name>
<dbReference type="PANTHER" id="PTHR47381">
    <property type="entry name" value="ALPHA/BETA-HYDROLASES SUPERFAMILY PROTEIN"/>
    <property type="match status" value="1"/>
</dbReference>
<keyword evidence="2" id="KW-1185">Reference proteome</keyword>
<dbReference type="Pfam" id="PF12715">
    <property type="entry name" value="Abhydrolase_7"/>
    <property type="match status" value="1"/>
</dbReference>
<dbReference type="Proteomes" id="UP000641588">
    <property type="component" value="Unassembled WGS sequence"/>
</dbReference>
<organism evidence="1 2">
    <name type="scientific">Paenibacillus foliorum</name>
    <dbReference type="NCBI Taxonomy" id="2654974"/>
    <lineage>
        <taxon>Bacteria</taxon>
        <taxon>Bacillati</taxon>
        <taxon>Bacillota</taxon>
        <taxon>Bacilli</taxon>
        <taxon>Bacillales</taxon>
        <taxon>Paenibacillaceae</taxon>
        <taxon>Paenibacillus</taxon>
    </lineage>
</organism>
<dbReference type="RefSeq" id="WP_171650502.1">
    <property type="nucleotide sequence ID" value="NZ_WHOD01000013.1"/>
</dbReference>